<feature type="transmembrane region" description="Helical" evidence="1">
    <location>
        <begin position="31"/>
        <end position="56"/>
    </location>
</feature>
<evidence type="ECO:0000256" key="1">
    <source>
        <dbReference type="SAM" id="Phobius"/>
    </source>
</evidence>
<keyword evidence="1" id="KW-0812">Transmembrane</keyword>
<dbReference type="Proteomes" id="UP001316184">
    <property type="component" value="Chromosome"/>
</dbReference>
<evidence type="ECO:0000313" key="2">
    <source>
        <dbReference type="EMBL" id="UUP12741.1"/>
    </source>
</evidence>
<keyword evidence="1" id="KW-1133">Transmembrane helix</keyword>
<protein>
    <submittedName>
        <fullName evidence="2">Uncharacterized protein</fullName>
    </submittedName>
</protein>
<dbReference type="RefSeq" id="WP_232402130.1">
    <property type="nucleotide sequence ID" value="NZ_CP102173.1"/>
</dbReference>
<dbReference type="EMBL" id="CP102173">
    <property type="protein sequence ID" value="UUP12741.1"/>
    <property type="molecule type" value="Genomic_DNA"/>
</dbReference>
<keyword evidence="3" id="KW-1185">Reference proteome</keyword>
<feature type="transmembrane region" description="Helical" evidence="1">
    <location>
        <begin position="95"/>
        <end position="116"/>
    </location>
</feature>
<accession>A0ABY5M6P7</accession>
<keyword evidence="1" id="KW-0472">Membrane</keyword>
<evidence type="ECO:0000313" key="3">
    <source>
        <dbReference type="Proteomes" id="UP001316184"/>
    </source>
</evidence>
<organism evidence="2 3">
    <name type="scientific">Aeromicrobium wangtongii</name>
    <dbReference type="NCBI Taxonomy" id="2969247"/>
    <lineage>
        <taxon>Bacteria</taxon>
        <taxon>Bacillati</taxon>
        <taxon>Actinomycetota</taxon>
        <taxon>Actinomycetes</taxon>
        <taxon>Propionibacteriales</taxon>
        <taxon>Nocardioidaceae</taxon>
        <taxon>Aeromicrobium</taxon>
    </lineage>
</organism>
<gene>
    <name evidence="2" type="ORF">NQV15_12865</name>
</gene>
<proteinExistence type="predicted"/>
<sequence>MEPPREPRTPLGQRLRAGATSAGGRRLIRSVLAGLIGTIGLICSVVLAVGALLVGLDADSGQPYDLVSGTCDVLVGPLRDVFSFSGAKADTKEALVAWGAGSIGYLMVGLVAQSVLRPRPRD</sequence>
<name>A0ABY5M6P7_9ACTN</name>
<reference evidence="2 3" key="1">
    <citation type="submission" date="2022-08" db="EMBL/GenBank/DDBJ databases">
        <title>novel species in genus Aeromicrobium.</title>
        <authorList>
            <person name="Ye L."/>
        </authorList>
    </citation>
    <scope>NUCLEOTIDE SEQUENCE [LARGE SCALE GENOMIC DNA]</scope>
    <source>
        <strain evidence="3">zg-Y1379</strain>
    </source>
</reference>